<reference evidence="2" key="1">
    <citation type="submission" date="2013-07" db="EMBL/GenBank/DDBJ databases">
        <title>The Genome Sequence of Cryptococcus pinus CBS10737.</title>
        <authorList>
            <consortium name="The Broad Institute Genome Sequencing Platform"/>
            <person name="Cuomo C."/>
            <person name="Litvintseva A."/>
            <person name="Chen Y."/>
            <person name="Heitman J."/>
            <person name="Sun S."/>
            <person name="Springer D."/>
            <person name="Dromer F."/>
            <person name="Young S.K."/>
            <person name="Zeng Q."/>
            <person name="Gargeya S."/>
            <person name="Fitzgerald M."/>
            <person name="Abouelleil A."/>
            <person name="Alvarado L."/>
            <person name="Berlin A.M."/>
            <person name="Chapman S.B."/>
            <person name="Dewar J."/>
            <person name="Goldberg J."/>
            <person name="Griggs A."/>
            <person name="Gujja S."/>
            <person name="Hansen M."/>
            <person name="Howarth C."/>
            <person name="Imamovic A."/>
            <person name="Larimer J."/>
            <person name="McCowan C."/>
            <person name="Murphy C."/>
            <person name="Pearson M."/>
            <person name="Priest M."/>
            <person name="Roberts A."/>
            <person name="Saif S."/>
            <person name="Shea T."/>
            <person name="Sykes S."/>
            <person name="Wortman J."/>
            <person name="Nusbaum C."/>
            <person name="Birren B."/>
        </authorList>
    </citation>
    <scope>NUCLEOTIDE SEQUENCE [LARGE SCALE GENOMIC DNA]</scope>
    <source>
        <strain evidence="2">CBS 10737</strain>
    </source>
</reference>
<dbReference type="EMBL" id="KI894007">
    <property type="protein sequence ID" value="OCF53078.1"/>
    <property type="molecule type" value="Genomic_DNA"/>
</dbReference>
<sequence length="150" mass="17402">MQYQNNPPPPPYSKFPNHPNLSPTNIQSNSETHNLNNFSTFHSNMFVNPNLNSNISEQNGIPLLPVQNIDHNQSQLKIYQRALEDFERSSSPFNWGKYRHGKLLKSNDELENYKITEWIIWIVELFGPQEDLSRRSVNSSSIYNVHGGVY</sequence>
<dbReference type="KEGG" id="kpin:30168748"/>
<dbReference type="RefSeq" id="XP_019014297.1">
    <property type="nucleotide sequence ID" value="XM_019152159.1"/>
</dbReference>
<feature type="region of interest" description="Disordered" evidence="1">
    <location>
        <begin position="1"/>
        <end position="34"/>
    </location>
</feature>
<dbReference type="GeneID" id="30168748"/>
<accession>A0A1B9IBR4</accession>
<evidence type="ECO:0000313" key="4">
    <source>
        <dbReference type="Proteomes" id="UP000094020"/>
    </source>
</evidence>
<dbReference type="EMBL" id="CP144519">
    <property type="protein sequence ID" value="WWC67040.1"/>
    <property type="molecule type" value="Genomic_DNA"/>
</dbReference>
<evidence type="ECO:0000313" key="3">
    <source>
        <dbReference type="EMBL" id="WWC67040.1"/>
    </source>
</evidence>
<proteinExistence type="predicted"/>
<organism evidence="2">
    <name type="scientific">Kwoniella pini CBS 10737</name>
    <dbReference type="NCBI Taxonomy" id="1296096"/>
    <lineage>
        <taxon>Eukaryota</taxon>
        <taxon>Fungi</taxon>
        <taxon>Dikarya</taxon>
        <taxon>Basidiomycota</taxon>
        <taxon>Agaricomycotina</taxon>
        <taxon>Tremellomycetes</taxon>
        <taxon>Tremellales</taxon>
        <taxon>Cryptococcaceae</taxon>
        <taxon>Kwoniella</taxon>
    </lineage>
</organism>
<reference evidence="3" key="2">
    <citation type="submission" date="2013-07" db="EMBL/GenBank/DDBJ databases">
        <authorList>
            <consortium name="The Broad Institute Genome Sequencing Platform"/>
            <person name="Cuomo C."/>
            <person name="Litvintseva A."/>
            <person name="Chen Y."/>
            <person name="Heitman J."/>
            <person name="Sun S."/>
            <person name="Springer D."/>
            <person name="Dromer F."/>
            <person name="Young S.K."/>
            <person name="Zeng Q."/>
            <person name="Gargeya S."/>
            <person name="Fitzgerald M."/>
            <person name="Abouelleil A."/>
            <person name="Alvarado L."/>
            <person name="Berlin A.M."/>
            <person name="Chapman S.B."/>
            <person name="Dewar J."/>
            <person name="Goldberg J."/>
            <person name="Griggs A."/>
            <person name="Gujja S."/>
            <person name="Hansen M."/>
            <person name="Howarth C."/>
            <person name="Imamovic A."/>
            <person name="Larimer J."/>
            <person name="McCowan C."/>
            <person name="Murphy C."/>
            <person name="Pearson M."/>
            <person name="Priest M."/>
            <person name="Roberts A."/>
            <person name="Saif S."/>
            <person name="Shea T."/>
            <person name="Sykes S."/>
            <person name="Wortman J."/>
            <person name="Nusbaum C."/>
            <person name="Birren B."/>
        </authorList>
    </citation>
    <scope>NUCLEOTIDE SEQUENCE</scope>
    <source>
        <strain evidence="3">CBS 10737</strain>
    </source>
</reference>
<dbReference type="Proteomes" id="UP000094020">
    <property type="component" value="Chromosome 1"/>
</dbReference>
<gene>
    <name evidence="2" type="ORF">I206_00379</name>
    <name evidence="3" type="ORF">I206_100947</name>
</gene>
<dbReference type="OrthoDB" id="10449044at2759"/>
<feature type="compositionally biased region" description="Polar residues" evidence="1">
    <location>
        <begin position="21"/>
        <end position="34"/>
    </location>
</feature>
<evidence type="ECO:0000256" key="1">
    <source>
        <dbReference type="SAM" id="MobiDB-lite"/>
    </source>
</evidence>
<reference evidence="2" key="3">
    <citation type="submission" date="2016-07" db="EMBL/GenBank/DDBJ databases">
        <title>Evolution of pathogenesis and genome organization in the Tremellales.</title>
        <authorList>
            <person name="Cuomo C."/>
            <person name="Litvintseva A."/>
            <person name="Heitman J."/>
            <person name="Chen Y."/>
            <person name="Sun S."/>
            <person name="Springer D."/>
            <person name="Dromer F."/>
            <person name="Young S."/>
            <person name="Zeng Q."/>
            <person name="Chapman S."/>
            <person name="Gujja S."/>
            <person name="Saif S."/>
            <person name="Birren B."/>
        </authorList>
    </citation>
    <scope>NUCLEOTIDE SEQUENCE</scope>
    <source>
        <strain evidence="2">CBS 10737</strain>
    </source>
</reference>
<keyword evidence="4" id="KW-1185">Reference proteome</keyword>
<protein>
    <submittedName>
        <fullName evidence="2">Uncharacterized protein</fullName>
    </submittedName>
</protein>
<reference evidence="3" key="4">
    <citation type="submission" date="2024-02" db="EMBL/GenBank/DDBJ databases">
        <title>Comparative genomics of Cryptococcus and Kwoniella reveals pathogenesis evolution and contrasting modes of karyotype evolution via chromosome fusion or intercentromeric recombination.</title>
        <authorList>
            <person name="Coelho M.A."/>
            <person name="David-Palma M."/>
            <person name="Shea T."/>
            <person name="Bowers K."/>
            <person name="McGinley-Smith S."/>
            <person name="Mohammad A.W."/>
            <person name="Gnirke A."/>
            <person name="Yurkov A.M."/>
            <person name="Nowrousian M."/>
            <person name="Sun S."/>
            <person name="Cuomo C.A."/>
            <person name="Heitman J."/>
        </authorList>
    </citation>
    <scope>NUCLEOTIDE SEQUENCE</scope>
    <source>
        <strain evidence="3">CBS 10737</strain>
    </source>
</reference>
<name>A0A1B9IBR4_9TREE</name>
<feature type="compositionally biased region" description="Pro residues" evidence="1">
    <location>
        <begin position="1"/>
        <end position="13"/>
    </location>
</feature>
<evidence type="ECO:0000313" key="2">
    <source>
        <dbReference type="EMBL" id="OCF53078.1"/>
    </source>
</evidence>
<dbReference type="AlphaFoldDB" id="A0A1B9IBR4"/>